<protein>
    <recommendedName>
        <fullName evidence="5">ArnR1-like winged helix-turn-helix domain-containing protein</fullName>
    </recommendedName>
</protein>
<dbReference type="Proteomes" id="UP000620382">
    <property type="component" value="Unassembled WGS sequence"/>
</dbReference>
<keyword evidence="4" id="KW-1185">Reference proteome</keyword>
<reference evidence="2 3" key="1">
    <citation type="submission" date="2019-08" db="EMBL/GenBank/DDBJ databases">
        <title>Pseudomonas haemolytica sp. nov. isolated from raw milk and skim milk concentrate.</title>
        <authorList>
            <person name="Hofmann K."/>
            <person name="Huptas C."/>
            <person name="Doll E."/>
            <person name="Scherer S."/>
            <person name="Wenning M."/>
        </authorList>
    </citation>
    <scope>NUCLEOTIDE SEQUENCE [LARGE SCALE GENOMIC DNA]</scope>
    <source>
        <strain evidence="2 3">DSM 108987</strain>
    </source>
</reference>
<gene>
    <name evidence="2" type="ORF">FRT59_16725</name>
    <name evidence="1" type="ORF">JJD71_20010</name>
</gene>
<dbReference type="EMBL" id="JAENSR010000005">
    <property type="protein sequence ID" value="MBK3461362.1"/>
    <property type="molecule type" value="Genomic_DNA"/>
</dbReference>
<name>A0A5P1DDR4_9PSED</name>
<sequence length="113" mass="12772">MIKYTTPSMLRADFVIMKVLHESLSGLQPYTILKRSKLSGEIFFKVFSALAAKKLIIERDSLIHLSPEGRAVFLAGSGRVLSGRKSWRQVPSDMKGRKILLGDFYVPNIYLLD</sequence>
<organism evidence="2 3">
    <name type="scientific">Pseudomonas haemolytica</name>
    <dbReference type="NCBI Taxonomy" id="2600065"/>
    <lineage>
        <taxon>Bacteria</taxon>
        <taxon>Pseudomonadati</taxon>
        <taxon>Pseudomonadota</taxon>
        <taxon>Gammaproteobacteria</taxon>
        <taxon>Pseudomonadales</taxon>
        <taxon>Pseudomonadaceae</taxon>
        <taxon>Pseudomonas</taxon>
    </lineage>
</organism>
<dbReference type="AlphaFoldDB" id="A0A5P1DDR4"/>
<reference evidence="1 4" key="2">
    <citation type="submission" date="2021-01" db="EMBL/GenBank/DDBJ databases">
        <title>Antibiotic resistance and phylogeny of Pseudomonas spp. isolated over three decades from chicken meat in the Norwegian food chain.</title>
        <authorList>
            <person name="Moen B."/>
        </authorList>
    </citation>
    <scope>NUCLEOTIDE SEQUENCE [LARGE SCALE GENOMIC DNA]</scope>
    <source>
        <strain evidence="1 4">MF6766</strain>
    </source>
</reference>
<evidence type="ECO:0000313" key="3">
    <source>
        <dbReference type="Proteomes" id="UP000408764"/>
    </source>
</evidence>
<dbReference type="EMBL" id="VOIW01000004">
    <property type="protein sequence ID" value="MRJ38603.1"/>
    <property type="molecule type" value="Genomic_DNA"/>
</dbReference>
<evidence type="ECO:0000313" key="4">
    <source>
        <dbReference type="Proteomes" id="UP000620382"/>
    </source>
</evidence>
<evidence type="ECO:0008006" key="5">
    <source>
        <dbReference type="Google" id="ProtNLM"/>
    </source>
</evidence>
<proteinExistence type="predicted"/>
<accession>A0A5P1DDR4</accession>
<evidence type="ECO:0000313" key="2">
    <source>
        <dbReference type="EMBL" id="MRJ38603.1"/>
    </source>
</evidence>
<dbReference type="Proteomes" id="UP000408764">
    <property type="component" value="Unassembled WGS sequence"/>
</dbReference>
<evidence type="ECO:0000313" key="1">
    <source>
        <dbReference type="EMBL" id="MBK3461362.1"/>
    </source>
</evidence>
<dbReference type="RefSeq" id="WP_153871690.1">
    <property type="nucleotide sequence ID" value="NZ_JAEKCT010000004.1"/>
</dbReference>
<comment type="caution">
    <text evidence="2">The sequence shown here is derived from an EMBL/GenBank/DDBJ whole genome shotgun (WGS) entry which is preliminary data.</text>
</comment>